<keyword evidence="4" id="KW-0813">Transport</keyword>
<dbReference type="GO" id="GO:0005886">
    <property type="term" value="C:plasma membrane"/>
    <property type="evidence" value="ECO:0007669"/>
    <property type="project" value="UniProtKB-SubCell"/>
</dbReference>
<comment type="caution">
    <text evidence="14">The sequence shown here is derived from an EMBL/GenBank/DDBJ whole genome shotgun (WGS) entry which is preliminary data.</text>
</comment>
<dbReference type="GO" id="GO:0022857">
    <property type="term" value="F:transmembrane transporter activity"/>
    <property type="evidence" value="ECO:0007669"/>
    <property type="project" value="InterPro"/>
</dbReference>
<evidence type="ECO:0000313" key="14">
    <source>
        <dbReference type="EMBL" id="MPN58915.1"/>
    </source>
</evidence>
<sequence>MLQLGDEAATNLGFNVNLTRLVISGVAVFLAATSTSVVGVISFVGLIVPHISRMLMGSDHKYTIPFSMILGSIVLLVADTLGRTIGGAIEIPVGVIMSIVGGPFFLYLLRKRGNY</sequence>
<dbReference type="GO" id="GO:0033214">
    <property type="term" value="P:siderophore-iron import into cell"/>
    <property type="evidence" value="ECO:0007669"/>
    <property type="project" value="TreeGrafter"/>
</dbReference>
<dbReference type="Gene3D" id="1.10.3470.10">
    <property type="entry name" value="ABC transporter involved in vitamin B12 uptake, BtuC"/>
    <property type="match status" value="1"/>
</dbReference>
<accession>A0A645J5C0</accession>
<keyword evidence="6 13" id="KW-0812">Transmembrane</keyword>
<evidence type="ECO:0000256" key="5">
    <source>
        <dbReference type="ARBA" id="ARBA00022475"/>
    </source>
</evidence>
<name>A0A645J5C0_9ZZZZ</name>
<dbReference type="InterPro" id="IPR037294">
    <property type="entry name" value="ABC_BtuC-like"/>
</dbReference>
<evidence type="ECO:0000256" key="7">
    <source>
        <dbReference type="ARBA" id="ARBA00022989"/>
    </source>
</evidence>
<dbReference type="EMBL" id="VSSQ01132277">
    <property type="protein sequence ID" value="MPN58915.1"/>
    <property type="molecule type" value="Genomic_DNA"/>
</dbReference>
<feature type="transmembrane region" description="Helical" evidence="13">
    <location>
        <begin position="84"/>
        <end position="109"/>
    </location>
</feature>
<evidence type="ECO:0000256" key="8">
    <source>
        <dbReference type="ARBA" id="ARBA00023004"/>
    </source>
</evidence>
<evidence type="ECO:0000256" key="1">
    <source>
        <dbReference type="ARBA" id="ARBA00004651"/>
    </source>
</evidence>
<evidence type="ECO:0000256" key="3">
    <source>
        <dbReference type="ARBA" id="ARBA00018524"/>
    </source>
</evidence>
<reference evidence="14" key="1">
    <citation type="submission" date="2019-08" db="EMBL/GenBank/DDBJ databases">
        <authorList>
            <person name="Kucharzyk K."/>
            <person name="Murdoch R.W."/>
            <person name="Higgins S."/>
            <person name="Loffler F."/>
        </authorList>
    </citation>
    <scope>NUCLEOTIDE SEQUENCE</scope>
</reference>
<evidence type="ECO:0000256" key="2">
    <source>
        <dbReference type="ARBA" id="ARBA00007935"/>
    </source>
</evidence>
<keyword evidence="8" id="KW-0408">Iron</keyword>
<dbReference type="PANTHER" id="PTHR30472">
    <property type="entry name" value="FERRIC ENTEROBACTIN TRANSPORT SYSTEM PERMEASE PROTEIN"/>
    <property type="match status" value="1"/>
</dbReference>
<comment type="similarity">
    <text evidence="2">Belongs to the binding-protein-dependent transport system permease family. FecCD subfamily.</text>
</comment>
<evidence type="ECO:0000256" key="12">
    <source>
        <dbReference type="ARBA" id="ARBA00031465"/>
    </source>
</evidence>
<comment type="function">
    <text evidence="10">Part of the binding-protein-dependent transport system for heme-iron. Responsible for the translocation of the substrate across the membrane.</text>
</comment>
<keyword evidence="5" id="KW-1003">Cell membrane</keyword>
<evidence type="ECO:0000256" key="13">
    <source>
        <dbReference type="SAM" id="Phobius"/>
    </source>
</evidence>
<dbReference type="Pfam" id="PF01032">
    <property type="entry name" value="FecCD"/>
    <property type="match status" value="1"/>
</dbReference>
<dbReference type="AlphaFoldDB" id="A0A645J5C0"/>
<evidence type="ECO:0000256" key="6">
    <source>
        <dbReference type="ARBA" id="ARBA00022692"/>
    </source>
</evidence>
<keyword evidence="9 13" id="KW-0472">Membrane</keyword>
<proteinExistence type="inferred from homology"/>
<feature type="transmembrane region" description="Helical" evidence="13">
    <location>
        <begin position="60"/>
        <end position="78"/>
    </location>
</feature>
<evidence type="ECO:0000256" key="4">
    <source>
        <dbReference type="ARBA" id="ARBA00022448"/>
    </source>
</evidence>
<organism evidence="14">
    <name type="scientific">bioreactor metagenome</name>
    <dbReference type="NCBI Taxonomy" id="1076179"/>
    <lineage>
        <taxon>unclassified sequences</taxon>
        <taxon>metagenomes</taxon>
        <taxon>ecological metagenomes</taxon>
    </lineage>
</organism>
<keyword evidence="7 13" id="KW-1133">Transmembrane helix</keyword>
<dbReference type="InterPro" id="IPR000522">
    <property type="entry name" value="ABC_transptr_permease_BtuC"/>
</dbReference>
<evidence type="ECO:0000256" key="10">
    <source>
        <dbReference type="ARBA" id="ARBA00025320"/>
    </source>
</evidence>
<dbReference type="PANTHER" id="PTHR30472:SF21">
    <property type="entry name" value="HEME-IRON TRANSPORT SYSTEM PERMEASE PROTEIN ISDF-RELATED"/>
    <property type="match status" value="1"/>
</dbReference>
<gene>
    <name evidence="14" type="primary">hmuU_59</name>
    <name evidence="14" type="ORF">SDC9_206631</name>
</gene>
<dbReference type="SUPFAM" id="SSF81345">
    <property type="entry name" value="ABC transporter involved in vitamin B12 uptake, BtuC"/>
    <property type="match status" value="1"/>
</dbReference>
<evidence type="ECO:0000256" key="11">
    <source>
        <dbReference type="ARBA" id="ARBA00031149"/>
    </source>
</evidence>
<protein>
    <recommendedName>
        <fullName evidence="3">Probable heme-iron transport system permease protein IsdF</fullName>
    </recommendedName>
    <alternativeName>
        <fullName evidence="12">Iron-regulated surface determinant protein F</fullName>
    </alternativeName>
    <alternativeName>
        <fullName evidence="11">Staphylococcal iron-regulated protein G</fullName>
    </alternativeName>
</protein>
<comment type="subcellular location">
    <subcellularLocation>
        <location evidence="1">Cell membrane</location>
        <topology evidence="1">Multi-pass membrane protein</topology>
    </subcellularLocation>
</comment>
<feature type="transmembrane region" description="Helical" evidence="13">
    <location>
        <begin position="21"/>
        <end position="48"/>
    </location>
</feature>
<evidence type="ECO:0000256" key="9">
    <source>
        <dbReference type="ARBA" id="ARBA00023136"/>
    </source>
</evidence>